<organism evidence="2 3">
    <name type="scientific">Actinoplanes xinjiangensis</name>
    <dbReference type="NCBI Taxonomy" id="512350"/>
    <lineage>
        <taxon>Bacteria</taxon>
        <taxon>Bacillati</taxon>
        <taxon>Actinomycetota</taxon>
        <taxon>Actinomycetes</taxon>
        <taxon>Micromonosporales</taxon>
        <taxon>Micromonosporaceae</taxon>
        <taxon>Actinoplanes</taxon>
    </lineage>
</organism>
<accession>A0A316EVP6</accession>
<keyword evidence="2" id="KW-0808">Transferase</keyword>
<dbReference type="InterPro" id="IPR052916">
    <property type="entry name" value="Type-I_RE_MTase_Subunit"/>
</dbReference>
<proteinExistence type="predicted"/>
<dbReference type="SUPFAM" id="SSF116734">
    <property type="entry name" value="DNA methylase specificity domain"/>
    <property type="match status" value="1"/>
</dbReference>
<dbReference type="AlphaFoldDB" id="A0A316EVP6"/>
<dbReference type="InterPro" id="IPR029063">
    <property type="entry name" value="SAM-dependent_MTases_sf"/>
</dbReference>
<gene>
    <name evidence="2" type="ORF">BC793_12537</name>
</gene>
<dbReference type="GO" id="GO:0003677">
    <property type="term" value="F:DNA binding"/>
    <property type="evidence" value="ECO:0007669"/>
    <property type="project" value="InterPro"/>
</dbReference>
<dbReference type="SUPFAM" id="SSF53335">
    <property type="entry name" value="S-adenosyl-L-methionine-dependent methyltransferases"/>
    <property type="match status" value="1"/>
</dbReference>
<dbReference type="GO" id="GO:0032259">
    <property type="term" value="P:methylation"/>
    <property type="evidence" value="ECO:0007669"/>
    <property type="project" value="UniProtKB-KW"/>
</dbReference>
<protein>
    <submittedName>
        <fullName evidence="2">N-6 DNA methylase</fullName>
    </submittedName>
</protein>
<evidence type="ECO:0000313" key="2">
    <source>
        <dbReference type="EMBL" id="PWK35836.1"/>
    </source>
</evidence>
<dbReference type="GO" id="GO:0008170">
    <property type="term" value="F:N-methyltransferase activity"/>
    <property type="evidence" value="ECO:0007669"/>
    <property type="project" value="InterPro"/>
</dbReference>
<dbReference type="PRINTS" id="PR00507">
    <property type="entry name" value="N12N6MTFRASE"/>
</dbReference>
<reference evidence="2 3" key="1">
    <citation type="submission" date="2018-05" db="EMBL/GenBank/DDBJ databases">
        <title>Genomic Encyclopedia of Archaeal and Bacterial Type Strains, Phase II (KMG-II): from individual species to whole genera.</title>
        <authorList>
            <person name="Goeker M."/>
        </authorList>
    </citation>
    <scope>NUCLEOTIDE SEQUENCE [LARGE SCALE GENOMIC DNA]</scope>
    <source>
        <strain evidence="2 3">DSM 45184</strain>
    </source>
</reference>
<dbReference type="Gene3D" id="3.40.50.150">
    <property type="entry name" value="Vaccinia Virus protein VP39"/>
    <property type="match status" value="1"/>
</dbReference>
<dbReference type="EMBL" id="QGGR01000025">
    <property type="protein sequence ID" value="PWK35836.1"/>
    <property type="molecule type" value="Genomic_DNA"/>
</dbReference>
<keyword evidence="3" id="KW-1185">Reference proteome</keyword>
<dbReference type="PANTHER" id="PTHR42998">
    <property type="entry name" value="TYPE I RESTRICTION ENZYME HINDVIIP M PROTEIN-RELATED"/>
    <property type="match status" value="1"/>
</dbReference>
<comment type="caution">
    <text evidence="2">The sequence shown here is derived from an EMBL/GenBank/DDBJ whole genome shotgun (WGS) entry which is preliminary data.</text>
</comment>
<dbReference type="InterPro" id="IPR003356">
    <property type="entry name" value="DNA_methylase_A-5"/>
</dbReference>
<name>A0A316EVP6_9ACTN</name>
<keyword evidence="2" id="KW-0489">Methyltransferase</keyword>
<sequence length="595" mass="64566">MKHGGEVTAGDIARLAGVSRAAVSNWRKRHPDFPKPVGGSVSSPTFPLAEIEVWLEANGRMPTRTDVDRLHLVLQRASMDSDDAVAAIVRLLLEPEPATGPYAQVAAEIRAIAAEIGTDTVLEALATRFVDLRDRRGAGGRSTSAEVAALVVELAQPHGSTVMDPACRTGVLVHAAIARHAARVIAQDADDDLVAIARARLAAAVDRPTRVEVRRGDLVVDAFADVRVDIVVSDPPNAGGWPYEELARDLRWEYSLPPRSEPELAWIQHALARLHPGGHVWMLLPPGVAERPAGRRVRRELLRRGALRAVIALPTGVTAPYNMRRHLWMLRRPDAVDGPQAVLMVDAEQPWPEAAEMIRGAVRAHLAGRPLPDEIGAHAVRLDPVSLSSEDVDLTPSRHVSGSQRAPDFTQVAVTRDRLAAAMASLPASLPPVQARRSSHDPVADTTVGDLVKRGSLAVIAEPGSPLRAGDVLISSTGPRPDLQVVDHDGDGEPLDNRRICIRSNPDHWDPWFILGCLSSSANLRRVVSTGSIPRIEVRRARIPSLSPREQHLYGEYFRRLQEMLVGLRRATALGEEFVEMIVGGLLAGTLDTDR</sequence>
<feature type="domain" description="DNA methylase adenine-specific" evidence="1">
    <location>
        <begin position="139"/>
        <end position="352"/>
    </location>
</feature>
<dbReference type="Proteomes" id="UP000245697">
    <property type="component" value="Unassembled WGS sequence"/>
</dbReference>
<dbReference type="PANTHER" id="PTHR42998:SF1">
    <property type="entry name" value="TYPE I RESTRICTION ENZYME HINDI METHYLASE SUBUNIT"/>
    <property type="match status" value="1"/>
</dbReference>
<evidence type="ECO:0000259" key="1">
    <source>
        <dbReference type="Pfam" id="PF02384"/>
    </source>
</evidence>
<dbReference type="Pfam" id="PF02384">
    <property type="entry name" value="N6_Mtase"/>
    <property type="match status" value="1"/>
</dbReference>
<evidence type="ECO:0000313" key="3">
    <source>
        <dbReference type="Proteomes" id="UP000245697"/>
    </source>
</evidence>